<sequence length="76" mass="8325">MEPAQSVLQLGSPSNIVNIHLQPLPAILSSTHCLCHTFIGEAAEVDKQEVNNSGETIIRELPQNKITALTEHMHND</sequence>
<gene>
    <name evidence="2" type="primary">6047764</name>
    <name evidence="1" type="ORF">CpipJ_CPIJ014476</name>
</gene>
<evidence type="ECO:0000313" key="3">
    <source>
        <dbReference type="Proteomes" id="UP000002320"/>
    </source>
</evidence>
<dbReference type="AlphaFoldDB" id="B0X549"/>
<protein>
    <submittedName>
        <fullName evidence="1 2">Uncharacterized protein</fullName>
    </submittedName>
</protein>
<dbReference type="InParanoid" id="B0X549"/>
<dbReference type="KEGG" id="cqu:CpipJ_CPIJ014476"/>
<accession>B0X549</accession>
<evidence type="ECO:0000313" key="1">
    <source>
        <dbReference type="EMBL" id="EDS40695.1"/>
    </source>
</evidence>
<dbReference type="HOGENOM" id="CLU_2656905_0_0_1"/>
<dbReference type="VEuPathDB" id="VectorBase:CPIJ014476"/>
<dbReference type="Proteomes" id="UP000002320">
    <property type="component" value="Unassembled WGS sequence"/>
</dbReference>
<dbReference type="EMBL" id="DS232363">
    <property type="protein sequence ID" value="EDS40695.1"/>
    <property type="molecule type" value="Genomic_DNA"/>
</dbReference>
<name>B0X549_CULQU</name>
<keyword evidence="3" id="KW-1185">Reference proteome</keyword>
<dbReference type="EnsemblMetazoa" id="CPIJ014476-RA">
    <property type="protein sequence ID" value="CPIJ014476-PA"/>
    <property type="gene ID" value="CPIJ014476"/>
</dbReference>
<evidence type="ECO:0000313" key="2">
    <source>
        <dbReference type="EnsemblMetazoa" id="CPIJ014476-PA"/>
    </source>
</evidence>
<reference evidence="2" key="2">
    <citation type="submission" date="2020-05" db="UniProtKB">
        <authorList>
            <consortium name="EnsemblMetazoa"/>
        </authorList>
    </citation>
    <scope>IDENTIFICATION</scope>
    <source>
        <strain evidence="2">JHB</strain>
    </source>
</reference>
<reference evidence="1" key="1">
    <citation type="submission" date="2007-03" db="EMBL/GenBank/DDBJ databases">
        <title>Annotation of Culex pipiens quinquefasciatus.</title>
        <authorList>
            <consortium name="The Broad Institute Genome Sequencing Platform"/>
            <person name="Atkinson P.W."/>
            <person name="Hemingway J."/>
            <person name="Christensen B.M."/>
            <person name="Higgs S."/>
            <person name="Kodira C."/>
            <person name="Hannick L."/>
            <person name="Megy K."/>
            <person name="O'Leary S."/>
            <person name="Pearson M."/>
            <person name="Haas B.J."/>
            <person name="Mauceli E."/>
            <person name="Wortman J.R."/>
            <person name="Lee N.H."/>
            <person name="Guigo R."/>
            <person name="Stanke M."/>
            <person name="Alvarado L."/>
            <person name="Amedeo P."/>
            <person name="Antoine C.H."/>
            <person name="Arensburger P."/>
            <person name="Bidwell S.L."/>
            <person name="Crawford M."/>
            <person name="Camaro F."/>
            <person name="Devon K."/>
            <person name="Engels R."/>
            <person name="Hammond M."/>
            <person name="Howarth C."/>
            <person name="Koehrsen M."/>
            <person name="Lawson D."/>
            <person name="Montgomery P."/>
            <person name="Nene V."/>
            <person name="Nusbaum C."/>
            <person name="Puiu D."/>
            <person name="Romero-Severson J."/>
            <person name="Severson D.W."/>
            <person name="Shumway M."/>
            <person name="Sisk P."/>
            <person name="Stolte C."/>
            <person name="Zeng Q."/>
            <person name="Eisenstadt E."/>
            <person name="Fraser-Liggett C."/>
            <person name="Strausberg R."/>
            <person name="Galagan J."/>
            <person name="Birren B."/>
            <person name="Collins F.H."/>
        </authorList>
    </citation>
    <scope>NUCLEOTIDE SEQUENCE [LARGE SCALE GENOMIC DNA]</scope>
    <source>
        <strain evidence="1">JHB</strain>
    </source>
</reference>
<proteinExistence type="predicted"/>
<organism>
    <name type="scientific">Culex quinquefasciatus</name>
    <name type="common">Southern house mosquito</name>
    <name type="synonym">Culex pungens</name>
    <dbReference type="NCBI Taxonomy" id="7176"/>
    <lineage>
        <taxon>Eukaryota</taxon>
        <taxon>Metazoa</taxon>
        <taxon>Ecdysozoa</taxon>
        <taxon>Arthropoda</taxon>
        <taxon>Hexapoda</taxon>
        <taxon>Insecta</taxon>
        <taxon>Pterygota</taxon>
        <taxon>Neoptera</taxon>
        <taxon>Endopterygota</taxon>
        <taxon>Diptera</taxon>
        <taxon>Nematocera</taxon>
        <taxon>Culicoidea</taxon>
        <taxon>Culicidae</taxon>
        <taxon>Culicinae</taxon>
        <taxon>Culicini</taxon>
        <taxon>Culex</taxon>
        <taxon>Culex</taxon>
    </lineage>
</organism>